<accession>A0A250FVF4</accession>
<dbReference type="KEGG" id="csto:CGC58_04835"/>
<evidence type="ECO:0008006" key="10">
    <source>
        <dbReference type="Google" id="ProtNLM"/>
    </source>
</evidence>
<proteinExistence type="inferred from homology"/>
<feature type="transmembrane region" description="Helical" evidence="7">
    <location>
        <begin position="382"/>
        <end position="402"/>
    </location>
</feature>
<protein>
    <recommendedName>
        <fullName evidence="10">Lipopolysaccharide biosynthesis protein</fullName>
    </recommendedName>
</protein>
<evidence type="ECO:0000256" key="3">
    <source>
        <dbReference type="ARBA" id="ARBA00022475"/>
    </source>
</evidence>
<feature type="transmembrane region" description="Helical" evidence="7">
    <location>
        <begin position="444"/>
        <end position="467"/>
    </location>
</feature>
<dbReference type="CDD" id="cd13127">
    <property type="entry name" value="MATE_tuaB_like"/>
    <property type="match status" value="1"/>
</dbReference>
<dbReference type="GO" id="GO:0005886">
    <property type="term" value="C:plasma membrane"/>
    <property type="evidence" value="ECO:0007669"/>
    <property type="project" value="UniProtKB-SubCell"/>
</dbReference>
<keyword evidence="5 7" id="KW-1133">Transmembrane helix</keyword>
<feature type="transmembrane region" description="Helical" evidence="7">
    <location>
        <begin position="150"/>
        <end position="174"/>
    </location>
</feature>
<dbReference type="InterPro" id="IPR050833">
    <property type="entry name" value="Poly_Biosynth_Transport"/>
</dbReference>
<feature type="transmembrane region" description="Helical" evidence="7">
    <location>
        <begin position="414"/>
        <end position="438"/>
    </location>
</feature>
<evidence type="ECO:0000256" key="1">
    <source>
        <dbReference type="ARBA" id="ARBA00004651"/>
    </source>
</evidence>
<keyword evidence="6 7" id="KW-0472">Membrane</keyword>
<dbReference type="PANTHER" id="PTHR30250:SF10">
    <property type="entry name" value="LIPOPOLYSACCHARIDE BIOSYNTHESIS PROTEIN WZXC"/>
    <property type="match status" value="1"/>
</dbReference>
<keyword evidence="3" id="KW-1003">Cell membrane</keyword>
<evidence type="ECO:0000256" key="4">
    <source>
        <dbReference type="ARBA" id="ARBA00022692"/>
    </source>
</evidence>
<feature type="transmembrane region" description="Helical" evidence="7">
    <location>
        <begin position="47"/>
        <end position="71"/>
    </location>
</feature>
<organism evidence="8 9">
    <name type="scientific">Capnocytophaga stomatis</name>
    <dbReference type="NCBI Taxonomy" id="1848904"/>
    <lineage>
        <taxon>Bacteria</taxon>
        <taxon>Pseudomonadati</taxon>
        <taxon>Bacteroidota</taxon>
        <taxon>Flavobacteriia</taxon>
        <taxon>Flavobacteriales</taxon>
        <taxon>Flavobacteriaceae</taxon>
        <taxon>Capnocytophaga</taxon>
    </lineage>
</organism>
<evidence type="ECO:0000313" key="8">
    <source>
        <dbReference type="EMBL" id="ATA89100.1"/>
    </source>
</evidence>
<gene>
    <name evidence="8" type="ORF">CGC58_04835</name>
</gene>
<keyword evidence="4 7" id="KW-0812">Transmembrane</keyword>
<evidence type="ECO:0000256" key="5">
    <source>
        <dbReference type="ARBA" id="ARBA00022989"/>
    </source>
</evidence>
<evidence type="ECO:0000256" key="7">
    <source>
        <dbReference type="SAM" id="Phobius"/>
    </source>
</evidence>
<dbReference type="Proteomes" id="UP000217348">
    <property type="component" value="Chromosome"/>
</dbReference>
<evidence type="ECO:0000256" key="6">
    <source>
        <dbReference type="ARBA" id="ARBA00023136"/>
    </source>
</evidence>
<dbReference type="AlphaFoldDB" id="A0A250FVF4"/>
<sequence>MESSNISNTKIVSSFSWVLVERFGYSGINLLATIVLARLLTPYEFGLVGTVAVITSISNMIVESGMGAALVNKKNVTKLDCNTMFTFNFFMSIFLYALIFLLSPAIANYFDAPILENIIRVLSLTLVFNALTMVQRVILIKKLLFKQQSFISITALLVSVGVSILCALKGWGVWAIVIQLLLYSGVYSIIIFFVIRYIPRVQFSKKSFKDLVGFGGRIILSGMIQVGYNDIISSAISKVYTIQTTGLYTQSQKLISFPVFFFRSLFDSAAFPILSKTTNKGEFKLMCSQINRGIYFLAFPLLLIIPFNATSILHIVLGEQWIQANKIFTILSIGVIISLIDNSASNTLKSAGEAKVFLSIGISKAIIGLSILSVTFLFPIDFVLYGILFTNLITSFISIHYIDQLTLYKIKDQFKDILIPLSTAFIANLIAFLAFWYIDFKHIAINLSVYILIMLIVFVMQCLALNVKELKFIIHKIKKHPR</sequence>
<feature type="transmembrane region" description="Helical" evidence="7">
    <location>
        <begin position="294"/>
        <end position="315"/>
    </location>
</feature>
<reference evidence="9" key="1">
    <citation type="submission" date="2017-06" db="EMBL/GenBank/DDBJ databases">
        <title>Capnocytophaga spp. assemblies.</title>
        <authorList>
            <person name="Gulvik C.A."/>
        </authorList>
    </citation>
    <scope>NUCLEOTIDE SEQUENCE [LARGE SCALE GENOMIC DNA]</scope>
    <source>
        <strain evidence="9">H2177</strain>
    </source>
</reference>
<feature type="transmembrane region" description="Helical" evidence="7">
    <location>
        <begin position="356"/>
        <end position="376"/>
    </location>
</feature>
<feature type="transmembrane region" description="Helical" evidence="7">
    <location>
        <begin position="23"/>
        <end position="41"/>
    </location>
</feature>
<feature type="transmembrane region" description="Helical" evidence="7">
    <location>
        <begin position="83"/>
        <end position="106"/>
    </location>
</feature>
<dbReference type="Pfam" id="PF13440">
    <property type="entry name" value="Polysacc_synt_3"/>
    <property type="match status" value="1"/>
</dbReference>
<dbReference type="RefSeq" id="WP_095895472.1">
    <property type="nucleotide sequence ID" value="NZ_CP022387.1"/>
</dbReference>
<name>A0A250FVF4_9FLAO</name>
<feature type="transmembrane region" description="Helical" evidence="7">
    <location>
        <begin position="327"/>
        <end position="344"/>
    </location>
</feature>
<comment type="similarity">
    <text evidence="2">Belongs to the polysaccharide synthase family.</text>
</comment>
<dbReference type="EMBL" id="CP022387">
    <property type="protein sequence ID" value="ATA89100.1"/>
    <property type="molecule type" value="Genomic_DNA"/>
</dbReference>
<evidence type="ECO:0000313" key="9">
    <source>
        <dbReference type="Proteomes" id="UP000217348"/>
    </source>
</evidence>
<evidence type="ECO:0000256" key="2">
    <source>
        <dbReference type="ARBA" id="ARBA00007430"/>
    </source>
</evidence>
<feature type="transmembrane region" description="Helical" evidence="7">
    <location>
        <begin position="180"/>
        <end position="199"/>
    </location>
</feature>
<dbReference type="OrthoDB" id="9770347at2"/>
<comment type="subcellular location">
    <subcellularLocation>
        <location evidence="1">Cell membrane</location>
        <topology evidence="1">Multi-pass membrane protein</topology>
    </subcellularLocation>
</comment>
<feature type="transmembrane region" description="Helical" evidence="7">
    <location>
        <begin position="118"/>
        <end position="138"/>
    </location>
</feature>
<dbReference type="PANTHER" id="PTHR30250">
    <property type="entry name" value="PST FAMILY PREDICTED COLANIC ACID TRANSPORTER"/>
    <property type="match status" value="1"/>
</dbReference>